<evidence type="ECO:0000313" key="2">
    <source>
        <dbReference type="EMBL" id="GMR53483.1"/>
    </source>
</evidence>
<sequence>ADVKRIEVYVYGASGGFVGGGERSPSPSIQVPWMERTNELLTAAIPVEVIIREGDGGHSCLRGEGLSMGSTVAVHLSADSWMSSKSGVLKYNQSFSLCCECLFPRDSSTTSRRHPSLPPIRRPPLTP</sequence>
<reference evidence="3" key="1">
    <citation type="submission" date="2022-10" db="EMBL/GenBank/DDBJ databases">
        <title>Genome assembly of Pristionchus species.</title>
        <authorList>
            <person name="Yoshida K."/>
            <person name="Sommer R.J."/>
        </authorList>
    </citation>
    <scope>NUCLEOTIDE SEQUENCE [LARGE SCALE GENOMIC DNA]</scope>
    <source>
        <strain evidence="3">RS5460</strain>
    </source>
</reference>
<dbReference type="EMBL" id="BTRK01000005">
    <property type="protein sequence ID" value="GMR53483.1"/>
    <property type="molecule type" value="Genomic_DNA"/>
</dbReference>
<gene>
    <name evidence="2" type="ORF">PMAYCL1PPCAC_23678</name>
</gene>
<protein>
    <submittedName>
        <fullName evidence="2">Uncharacterized protein</fullName>
    </submittedName>
</protein>
<organism evidence="2 3">
    <name type="scientific">Pristionchus mayeri</name>
    <dbReference type="NCBI Taxonomy" id="1317129"/>
    <lineage>
        <taxon>Eukaryota</taxon>
        <taxon>Metazoa</taxon>
        <taxon>Ecdysozoa</taxon>
        <taxon>Nematoda</taxon>
        <taxon>Chromadorea</taxon>
        <taxon>Rhabditida</taxon>
        <taxon>Rhabditina</taxon>
        <taxon>Diplogasteromorpha</taxon>
        <taxon>Diplogasteroidea</taxon>
        <taxon>Neodiplogasteridae</taxon>
        <taxon>Pristionchus</taxon>
    </lineage>
</organism>
<keyword evidence="3" id="KW-1185">Reference proteome</keyword>
<feature type="non-terminal residue" evidence="2">
    <location>
        <position position="1"/>
    </location>
</feature>
<feature type="compositionally biased region" description="Pro residues" evidence="1">
    <location>
        <begin position="116"/>
        <end position="127"/>
    </location>
</feature>
<feature type="region of interest" description="Disordered" evidence="1">
    <location>
        <begin position="105"/>
        <end position="127"/>
    </location>
</feature>
<comment type="caution">
    <text evidence="2">The sequence shown here is derived from an EMBL/GenBank/DDBJ whole genome shotgun (WGS) entry which is preliminary data.</text>
</comment>
<dbReference type="Proteomes" id="UP001328107">
    <property type="component" value="Unassembled WGS sequence"/>
</dbReference>
<proteinExistence type="predicted"/>
<name>A0AAN5CZ65_9BILA</name>
<evidence type="ECO:0000313" key="3">
    <source>
        <dbReference type="Proteomes" id="UP001328107"/>
    </source>
</evidence>
<evidence type="ECO:0000256" key="1">
    <source>
        <dbReference type="SAM" id="MobiDB-lite"/>
    </source>
</evidence>
<dbReference type="AlphaFoldDB" id="A0AAN5CZ65"/>
<accession>A0AAN5CZ65</accession>